<reference evidence="12 13" key="1">
    <citation type="submission" date="2008-06" db="EMBL/GenBank/DDBJ databases">
        <title>Complete sequence of Chloroherpeton thalassium ATCC 35110.</title>
        <authorList>
            <consortium name="US DOE Joint Genome Institute"/>
            <person name="Lucas S."/>
            <person name="Copeland A."/>
            <person name="Lapidus A."/>
            <person name="Glavina del Rio T."/>
            <person name="Dalin E."/>
            <person name="Tice H."/>
            <person name="Bruce D."/>
            <person name="Goodwin L."/>
            <person name="Pitluck S."/>
            <person name="Schmutz J."/>
            <person name="Larimer F."/>
            <person name="Land M."/>
            <person name="Hauser L."/>
            <person name="Kyrpides N."/>
            <person name="Mikhailova N."/>
            <person name="Liu Z."/>
            <person name="Li T."/>
            <person name="Zhao F."/>
            <person name="Overmann J."/>
            <person name="Bryant D.A."/>
            <person name="Richardson P."/>
        </authorList>
    </citation>
    <scope>NUCLEOTIDE SEQUENCE [LARGE SCALE GENOMIC DNA]</scope>
    <source>
        <strain evidence="13">ATCC 35110 / GB-78</strain>
    </source>
</reference>
<dbReference type="eggNOG" id="COG1109">
    <property type="taxonomic scope" value="Bacteria"/>
</dbReference>
<dbReference type="SUPFAM" id="SSF53738">
    <property type="entry name" value="Phosphoglucomutase, first 3 domains"/>
    <property type="match status" value="3"/>
</dbReference>
<dbReference type="AlphaFoldDB" id="B3QVA4"/>
<evidence type="ECO:0000259" key="9">
    <source>
        <dbReference type="Pfam" id="PF02878"/>
    </source>
</evidence>
<sequence length="465" mass="49982">MSLMVSVSGIRGIVGESLTPAVLTKFTQAYATWLKRGKECSGAPKVILGRDTRPTGQVISDLVQSVLVQSGCNVMNIGVATTPTVEIAVIDENADGGVIITASHNPVEWNALKLLNSKGEFLTATEGKEMIALAETGDLDSATWNNFGISISDASHMERHVEKVLALPYVKPETLAAQKYKILVDAVEGAGSEVVPALCRKLGAAEVIEVGCKGSGLFPHNPEPIEENLQETMAMTAAEGCDFGIIVDPDVDRLALICEDGTLFGEEYTLVACADFYLKQKKGTVVNNLSSSRALRDVAAKHGVECFSGKVGEANVIEVMKEKNAVIGGEGNGGVILPDVHYGRDALIGIGLFMQAFCDWQKENGGGKLSDFKKIFPAYFMSKQKMKLPSGGASVDDAFKKLEAKYANEQVTTADGLKIDFAETWVHLRKSNTEPIVRIYTEAKSKAEADALAERFSRELLELLS</sequence>
<keyword evidence="3" id="KW-0597">Phosphoprotein</keyword>
<dbReference type="GO" id="GO:0005829">
    <property type="term" value="C:cytosol"/>
    <property type="evidence" value="ECO:0007669"/>
    <property type="project" value="TreeGrafter"/>
</dbReference>
<dbReference type="GO" id="GO:0006048">
    <property type="term" value="P:UDP-N-acetylglucosamine biosynthetic process"/>
    <property type="evidence" value="ECO:0007669"/>
    <property type="project" value="TreeGrafter"/>
</dbReference>
<dbReference type="InterPro" id="IPR005845">
    <property type="entry name" value="A-D-PHexomutase_a/b/a-II"/>
</dbReference>
<dbReference type="InterPro" id="IPR050060">
    <property type="entry name" value="Phosphoglucosamine_mutase"/>
</dbReference>
<dbReference type="InterPro" id="IPR016055">
    <property type="entry name" value="A-D-PHexomutase_a/b/a-I/II/III"/>
</dbReference>
<name>B3QVA4_CHLT3</name>
<evidence type="ECO:0000256" key="3">
    <source>
        <dbReference type="ARBA" id="ARBA00022553"/>
    </source>
</evidence>
<dbReference type="InterPro" id="IPR005846">
    <property type="entry name" value="A-D-PHexomutase_a/b/a-III"/>
</dbReference>
<evidence type="ECO:0000259" key="8">
    <source>
        <dbReference type="Pfam" id="PF00408"/>
    </source>
</evidence>
<evidence type="ECO:0000256" key="2">
    <source>
        <dbReference type="ARBA" id="ARBA00010231"/>
    </source>
</evidence>
<feature type="domain" description="Alpha-D-phosphohexomutase alpha/beta/alpha" evidence="10">
    <location>
        <begin position="170"/>
        <end position="261"/>
    </location>
</feature>
<dbReference type="Gene3D" id="3.40.120.10">
    <property type="entry name" value="Alpha-D-Glucose-1,6-Bisphosphate, subunit A, domain 3"/>
    <property type="match status" value="3"/>
</dbReference>
<dbReference type="PROSITE" id="PS00710">
    <property type="entry name" value="PGM_PMM"/>
    <property type="match status" value="1"/>
</dbReference>
<dbReference type="InterPro" id="IPR024086">
    <property type="entry name" value="GlmM_arc-type"/>
</dbReference>
<keyword evidence="5 7" id="KW-0460">Magnesium</keyword>
<dbReference type="Pfam" id="PF00408">
    <property type="entry name" value="PGM_PMM_IV"/>
    <property type="match status" value="1"/>
</dbReference>
<comment type="similarity">
    <text evidence="2 7">Belongs to the phosphohexose mutase family.</text>
</comment>
<gene>
    <name evidence="12" type="ordered locus">Ctha_0587</name>
</gene>
<keyword evidence="4 7" id="KW-0479">Metal-binding</keyword>
<evidence type="ECO:0000256" key="6">
    <source>
        <dbReference type="ARBA" id="ARBA00023235"/>
    </source>
</evidence>
<accession>B3QVA4</accession>
<dbReference type="InterPro" id="IPR005841">
    <property type="entry name" value="Alpha-D-phosphohexomutase_SF"/>
</dbReference>
<feature type="domain" description="Alpha-D-phosphohexomutase alpha/beta/alpha" evidence="9">
    <location>
        <begin position="7"/>
        <end position="135"/>
    </location>
</feature>
<dbReference type="Pfam" id="PF02880">
    <property type="entry name" value="PGM_PMM_III"/>
    <property type="match status" value="1"/>
</dbReference>
<dbReference type="GO" id="GO:0000287">
    <property type="term" value="F:magnesium ion binding"/>
    <property type="evidence" value="ECO:0007669"/>
    <property type="project" value="InterPro"/>
</dbReference>
<dbReference type="Gene3D" id="3.30.310.50">
    <property type="entry name" value="Alpha-D-phosphohexomutase, C-terminal domain"/>
    <property type="match status" value="1"/>
</dbReference>
<evidence type="ECO:0000259" key="10">
    <source>
        <dbReference type="Pfam" id="PF02879"/>
    </source>
</evidence>
<evidence type="ECO:0000256" key="5">
    <source>
        <dbReference type="ARBA" id="ARBA00022842"/>
    </source>
</evidence>
<dbReference type="Pfam" id="PF02878">
    <property type="entry name" value="PGM_PMM_I"/>
    <property type="match status" value="1"/>
</dbReference>
<evidence type="ECO:0000256" key="7">
    <source>
        <dbReference type="RuleBase" id="RU004326"/>
    </source>
</evidence>
<dbReference type="InterPro" id="IPR005844">
    <property type="entry name" value="A-D-PHexomutase_a/b/a-I"/>
</dbReference>
<dbReference type="STRING" id="517418.Ctha_0587"/>
<dbReference type="EC" id="5.4.2.8" evidence="12"/>
<dbReference type="PANTHER" id="PTHR42946">
    <property type="entry name" value="PHOSPHOHEXOSE MUTASE"/>
    <property type="match status" value="1"/>
</dbReference>
<dbReference type="InterPro" id="IPR005843">
    <property type="entry name" value="A-D-PHexomutase_C"/>
</dbReference>
<evidence type="ECO:0000256" key="1">
    <source>
        <dbReference type="ARBA" id="ARBA00001946"/>
    </source>
</evidence>
<dbReference type="GO" id="GO:0008966">
    <property type="term" value="F:phosphoglucosamine mutase activity"/>
    <property type="evidence" value="ECO:0007669"/>
    <property type="project" value="InterPro"/>
</dbReference>
<dbReference type="GO" id="GO:0009252">
    <property type="term" value="P:peptidoglycan biosynthetic process"/>
    <property type="evidence" value="ECO:0007669"/>
    <property type="project" value="TreeGrafter"/>
</dbReference>
<evidence type="ECO:0000313" key="13">
    <source>
        <dbReference type="Proteomes" id="UP000001208"/>
    </source>
</evidence>
<dbReference type="InterPro" id="IPR036900">
    <property type="entry name" value="A-D-PHexomutase_C_sf"/>
</dbReference>
<dbReference type="EMBL" id="CP001100">
    <property type="protein sequence ID" value="ACF13058.1"/>
    <property type="molecule type" value="Genomic_DNA"/>
</dbReference>
<dbReference type="RefSeq" id="WP_012499142.1">
    <property type="nucleotide sequence ID" value="NC_011026.1"/>
</dbReference>
<dbReference type="Pfam" id="PF02879">
    <property type="entry name" value="PGM_PMM_II"/>
    <property type="match status" value="1"/>
</dbReference>
<dbReference type="Proteomes" id="UP000001208">
    <property type="component" value="Chromosome"/>
</dbReference>
<protein>
    <submittedName>
        <fullName evidence="12">Phosphomannomutase</fullName>
        <ecNumber evidence="12">5.4.2.8</ecNumber>
    </submittedName>
</protein>
<dbReference type="NCBIfam" id="TIGR03990">
    <property type="entry name" value="Arch_GlmM"/>
    <property type="match status" value="1"/>
</dbReference>
<organism evidence="12 13">
    <name type="scientific">Chloroherpeton thalassium (strain ATCC 35110 / GB-78)</name>
    <dbReference type="NCBI Taxonomy" id="517418"/>
    <lineage>
        <taxon>Bacteria</taxon>
        <taxon>Pseudomonadati</taxon>
        <taxon>Chlorobiota</taxon>
        <taxon>Chlorobiia</taxon>
        <taxon>Chlorobiales</taxon>
        <taxon>Chloroherpetonaceae</taxon>
        <taxon>Chloroherpeton</taxon>
    </lineage>
</organism>
<dbReference type="GO" id="GO:0004615">
    <property type="term" value="F:phosphomannomutase activity"/>
    <property type="evidence" value="ECO:0007669"/>
    <property type="project" value="UniProtKB-EC"/>
</dbReference>
<evidence type="ECO:0000313" key="12">
    <source>
        <dbReference type="EMBL" id="ACF13058.1"/>
    </source>
</evidence>
<dbReference type="PANTHER" id="PTHR42946:SF1">
    <property type="entry name" value="PHOSPHOGLUCOMUTASE (ALPHA-D-GLUCOSE-1,6-BISPHOSPHATE-DEPENDENT)"/>
    <property type="match status" value="1"/>
</dbReference>
<feature type="domain" description="Alpha-D-phosphohexomutase C-terminal" evidence="8">
    <location>
        <begin position="399"/>
        <end position="457"/>
    </location>
</feature>
<keyword evidence="6 12" id="KW-0413">Isomerase</keyword>
<dbReference type="GO" id="GO:0005975">
    <property type="term" value="P:carbohydrate metabolic process"/>
    <property type="evidence" value="ECO:0007669"/>
    <property type="project" value="InterPro"/>
</dbReference>
<proteinExistence type="inferred from homology"/>
<evidence type="ECO:0000259" key="11">
    <source>
        <dbReference type="Pfam" id="PF02880"/>
    </source>
</evidence>
<dbReference type="KEGG" id="cts:Ctha_0587"/>
<dbReference type="OrthoDB" id="9806956at2"/>
<keyword evidence="13" id="KW-1185">Reference proteome</keyword>
<dbReference type="HOGENOM" id="CLU_016950_7_1_10"/>
<dbReference type="InterPro" id="IPR016066">
    <property type="entry name" value="A-D-PHexomutase_CS"/>
</dbReference>
<dbReference type="SUPFAM" id="SSF55957">
    <property type="entry name" value="Phosphoglucomutase, C-terminal domain"/>
    <property type="match status" value="1"/>
</dbReference>
<dbReference type="PRINTS" id="PR00509">
    <property type="entry name" value="PGMPMM"/>
</dbReference>
<feature type="domain" description="Alpha-D-phosphohexomutase alpha/beta/alpha" evidence="11">
    <location>
        <begin position="268"/>
        <end position="358"/>
    </location>
</feature>
<comment type="cofactor">
    <cofactor evidence="1">
        <name>Mg(2+)</name>
        <dbReference type="ChEBI" id="CHEBI:18420"/>
    </cofactor>
</comment>
<evidence type="ECO:0000256" key="4">
    <source>
        <dbReference type="ARBA" id="ARBA00022723"/>
    </source>
</evidence>